<feature type="compositionally biased region" description="Low complexity" evidence="1">
    <location>
        <begin position="177"/>
        <end position="188"/>
    </location>
</feature>
<feature type="region of interest" description="Disordered" evidence="1">
    <location>
        <begin position="177"/>
        <end position="197"/>
    </location>
</feature>
<evidence type="ECO:0000313" key="3">
    <source>
        <dbReference type="Proteomes" id="UP000827892"/>
    </source>
</evidence>
<evidence type="ECO:0000313" key="2">
    <source>
        <dbReference type="EMBL" id="ULU02222.1"/>
    </source>
</evidence>
<dbReference type="OMA" id="EELCGHM"/>
<dbReference type="AlphaFoldDB" id="A0AAE9DEH6"/>
<dbReference type="Proteomes" id="UP000827892">
    <property type="component" value="Chromosome III"/>
</dbReference>
<dbReference type="PANTHER" id="PTHR33936:SF1">
    <property type="entry name" value="PROTEIN CBG06911"/>
    <property type="match status" value="1"/>
</dbReference>
<dbReference type="RefSeq" id="XP_002642491.2">
    <property type="nucleotide sequence ID" value="XM_002642445.2"/>
</dbReference>
<name>A0AAE9DEH6_CAEBR</name>
<accession>A0AAE9DEH6</accession>
<proteinExistence type="predicted"/>
<dbReference type="PANTHER" id="PTHR33936">
    <property type="entry name" value="PROTEIN CBG17840"/>
    <property type="match status" value="1"/>
</dbReference>
<sequence>MSYTSSIQVKCPLCTTEIPIQSPEELCGHMAQCHNIHTTMQSKCFESFAHFQIWLSHIEDSRCDGGYLGSSQGPSYEDEYYLLCRRRPTATSKRCRMSDDVRETNSIVACTAFVHVFETMDGRVTVRYCLDHCGHSTDSDKLRQTQQAFGTRSTLKRSSPCATYELCDEICDCDESSSSMASSPSSSVDFDDEDASNNNYKMTDSMDAYTVSSMSVIINQRLDSTADRLKSITKVLQELAVDIRNSDLHRQMVI</sequence>
<dbReference type="InterPro" id="IPR052797">
    <property type="entry name" value="RegFact_GeneExpr_CellDeath"/>
</dbReference>
<dbReference type="KEGG" id="cbr:CBG_06911"/>
<protein>
    <submittedName>
        <fullName evidence="2">Uncharacterized protein</fullName>
    </submittedName>
</protein>
<organism evidence="2 3">
    <name type="scientific">Caenorhabditis briggsae</name>
    <dbReference type="NCBI Taxonomy" id="6238"/>
    <lineage>
        <taxon>Eukaryota</taxon>
        <taxon>Metazoa</taxon>
        <taxon>Ecdysozoa</taxon>
        <taxon>Nematoda</taxon>
        <taxon>Chromadorea</taxon>
        <taxon>Rhabditida</taxon>
        <taxon>Rhabditina</taxon>
        <taxon>Rhabditomorpha</taxon>
        <taxon>Rhabditoidea</taxon>
        <taxon>Rhabditidae</taxon>
        <taxon>Peloderinae</taxon>
        <taxon>Caenorhabditis</taxon>
    </lineage>
</organism>
<dbReference type="EMBL" id="CP090893">
    <property type="protein sequence ID" value="ULU02222.1"/>
    <property type="molecule type" value="Genomic_DNA"/>
</dbReference>
<gene>
    <name evidence="2" type="ORF">L3Y34_002051</name>
</gene>
<reference evidence="2 3" key="1">
    <citation type="submission" date="2022-05" db="EMBL/GenBank/DDBJ databases">
        <title>Chromosome-level reference genomes for two strains of Caenorhabditis briggsae: an improved platform for comparative genomics.</title>
        <authorList>
            <person name="Stevens L."/>
            <person name="Andersen E.C."/>
        </authorList>
    </citation>
    <scope>NUCLEOTIDE SEQUENCE [LARGE SCALE GENOMIC DNA]</scope>
    <source>
        <strain evidence="2">QX1410_ONT</strain>
        <tissue evidence="2">Whole-organism</tissue>
    </source>
</reference>
<evidence type="ECO:0000256" key="1">
    <source>
        <dbReference type="SAM" id="MobiDB-lite"/>
    </source>
</evidence>